<keyword evidence="1" id="KW-1133">Transmembrane helix</keyword>
<keyword evidence="1" id="KW-0812">Transmembrane</keyword>
<organism evidence="2 3">
    <name type="scientific">Luteolibacter soli</name>
    <dbReference type="NCBI Taxonomy" id="3135280"/>
    <lineage>
        <taxon>Bacteria</taxon>
        <taxon>Pseudomonadati</taxon>
        <taxon>Verrucomicrobiota</taxon>
        <taxon>Verrucomicrobiia</taxon>
        <taxon>Verrucomicrobiales</taxon>
        <taxon>Verrucomicrobiaceae</taxon>
        <taxon>Luteolibacter</taxon>
    </lineage>
</organism>
<comment type="caution">
    <text evidence="2">The sequence shown here is derived from an EMBL/GenBank/DDBJ whole genome shotgun (WGS) entry which is preliminary data.</text>
</comment>
<gene>
    <name evidence="2" type="ORF">WKV53_11510</name>
</gene>
<name>A0ABU9ATQ5_9BACT</name>
<evidence type="ECO:0000256" key="1">
    <source>
        <dbReference type="SAM" id="Phobius"/>
    </source>
</evidence>
<dbReference type="Proteomes" id="UP001371305">
    <property type="component" value="Unassembled WGS sequence"/>
</dbReference>
<dbReference type="RefSeq" id="WP_341404734.1">
    <property type="nucleotide sequence ID" value="NZ_JBBUKT010000004.1"/>
</dbReference>
<proteinExistence type="predicted"/>
<keyword evidence="3" id="KW-1185">Reference proteome</keyword>
<protein>
    <submittedName>
        <fullName evidence="2">Uncharacterized protein</fullName>
    </submittedName>
</protein>
<keyword evidence="1" id="KW-0472">Membrane</keyword>
<reference evidence="2 3" key="1">
    <citation type="submission" date="2024-04" db="EMBL/GenBank/DDBJ databases">
        <title>Luteolibacter sp. isolated from soil.</title>
        <authorList>
            <person name="An J."/>
        </authorList>
    </citation>
    <scope>NUCLEOTIDE SEQUENCE [LARGE SCALE GENOMIC DNA]</scope>
    <source>
        <strain evidence="2 3">Y139</strain>
    </source>
</reference>
<feature type="transmembrane region" description="Helical" evidence="1">
    <location>
        <begin position="12"/>
        <end position="32"/>
    </location>
</feature>
<dbReference type="EMBL" id="JBBUKT010000004">
    <property type="protein sequence ID" value="MEK7951131.1"/>
    <property type="molecule type" value="Genomic_DNA"/>
</dbReference>
<sequence>MARRASSGIKPGLLIGIAAAVAVAFFGGKALLGKRNDSYPNMATINMSDVMDGVSLRDNEYVVEGTVDEKFYHGDSPNQVVSLKVNDRTGDQFLPVEIPANLTKFNIERAQRYRMKVRIREAGIAVATGINPL</sequence>
<evidence type="ECO:0000313" key="2">
    <source>
        <dbReference type="EMBL" id="MEK7951131.1"/>
    </source>
</evidence>
<accession>A0ABU9ATQ5</accession>
<evidence type="ECO:0000313" key="3">
    <source>
        <dbReference type="Proteomes" id="UP001371305"/>
    </source>
</evidence>